<protein>
    <submittedName>
        <fullName evidence="3">Uncharacterized protein</fullName>
    </submittedName>
</protein>
<organism evidence="3 4">
    <name type="scientific">Vitrella brassicaformis (strain CCMP3155)</name>
    <dbReference type="NCBI Taxonomy" id="1169540"/>
    <lineage>
        <taxon>Eukaryota</taxon>
        <taxon>Sar</taxon>
        <taxon>Alveolata</taxon>
        <taxon>Colpodellida</taxon>
        <taxon>Vitrellaceae</taxon>
        <taxon>Vitrella</taxon>
    </lineage>
</organism>
<keyword evidence="2" id="KW-0812">Transmembrane</keyword>
<keyword evidence="4" id="KW-1185">Reference proteome</keyword>
<keyword evidence="2" id="KW-0472">Membrane</keyword>
<evidence type="ECO:0000256" key="1">
    <source>
        <dbReference type="SAM" id="MobiDB-lite"/>
    </source>
</evidence>
<feature type="region of interest" description="Disordered" evidence="1">
    <location>
        <begin position="1"/>
        <end position="25"/>
    </location>
</feature>
<gene>
    <name evidence="3" type="ORF">Vbra_13567</name>
</gene>
<dbReference type="Proteomes" id="UP000041254">
    <property type="component" value="Unassembled WGS sequence"/>
</dbReference>
<dbReference type="InParanoid" id="A0A0G4EW19"/>
<feature type="transmembrane region" description="Helical" evidence="2">
    <location>
        <begin position="42"/>
        <end position="60"/>
    </location>
</feature>
<proteinExistence type="predicted"/>
<keyword evidence="2" id="KW-1133">Transmembrane helix</keyword>
<dbReference type="AlphaFoldDB" id="A0A0G4EW19"/>
<feature type="compositionally biased region" description="Low complexity" evidence="1">
    <location>
        <begin position="1"/>
        <end position="22"/>
    </location>
</feature>
<name>A0A0G4EW19_VITBC</name>
<evidence type="ECO:0000313" key="3">
    <source>
        <dbReference type="EMBL" id="CEM02418.1"/>
    </source>
</evidence>
<accession>A0A0G4EW19</accession>
<dbReference type="EMBL" id="CDMY01000326">
    <property type="protein sequence ID" value="CEM02418.1"/>
    <property type="molecule type" value="Genomic_DNA"/>
</dbReference>
<evidence type="ECO:0000256" key="2">
    <source>
        <dbReference type="SAM" id="Phobius"/>
    </source>
</evidence>
<sequence length="254" mass="27231">MRSSSEPTTTSSSAAKADPSATGAQQQQPLFPLRITLPPLSTAGWLTIVAVLVIYGLVVMQPVQMEPAQPPLFSYARFRGRLLQGGFQESTSPEKQACQTDIEESFSNNMIWGDPCLAPNATLVENLPFAPPSCSDKLKPFEYGGFVPPTTAPLLFAGPTQQSLARWLCDGLQATQAGLRGVEECKDGGRLRARLEAALASGESEVGILEGEGPSIEIVTDSVGACECRVPVLLPAGAKCEDFRYPYLGWRIID</sequence>
<dbReference type="VEuPathDB" id="CryptoDB:Vbra_13567"/>
<reference evidence="3 4" key="1">
    <citation type="submission" date="2014-11" db="EMBL/GenBank/DDBJ databases">
        <authorList>
            <person name="Zhu J."/>
            <person name="Qi W."/>
            <person name="Song R."/>
        </authorList>
    </citation>
    <scope>NUCLEOTIDE SEQUENCE [LARGE SCALE GENOMIC DNA]</scope>
</reference>
<evidence type="ECO:0000313" key="4">
    <source>
        <dbReference type="Proteomes" id="UP000041254"/>
    </source>
</evidence>